<evidence type="ECO:0000313" key="3">
    <source>
        <dbReference type="Proteomes" id="UP001634394"/>
    </source>
</evidence>
<evidence type="ECO:0000313" key="1">
    <source>
        <dbReference type="EMBL" id="KAL3861719.1"/>
    </source>
</evidence>
<dbReference type="AlphaFoldDB" id="A0ABD3VJG3"/>
<comment type="caution">
    <text evidence="1">The sequence shown here is derived from an EMBL/GenBank/DDBJ whole genome shotgun (WGS) entry which is preliminary data.</text>
</comment>
<dbReference type="Proteomes" id="UP001634394">
    <property type="component" value="Unassembled WGS sequence"/>
</dbReference>
<reference evidence="1 3" key="1">
    <citation type="submission" date="2024-11" db="EMBL/GenBank/DDBJ databases">
        <title>Chromosome-level genome assembly of the freshwater bivalve Anodonta woodiana.</title>
        <authorList>
            <person name="Chen X."/>
        </authorList>
    </citation>
    <scope>NUCLEOTIDE SEQUENCE [LARGE SCALE GENOMIC DNA]</scope>
    <source>
        <strain evidence="1">MN2024</strain>
        <tissue evidence="1">Gills</tissue>
    </source>
</reference>
<protein>
    <submittedName>
        <fullName evidence="1">Uncharacterized protein</fullName>
    </submittedName>
</protein>
<evidence type="ECO:0000313" key="2">
    <source>
        <dbReference type="EMBL" id="KAL3862048.1"/>
    </source>
</evidence>
<gene>
    <name evidence="1" type="ORF">ACJMK2_007743</name>
    <name evidence="2" type="ORF">ACJMK2_008044</name>
</gene>
<accession>A0ABD3VJG3</accession>
<name>A0ABD3VJG3_SINWO</name>
<keyword evidence="3" id="KW-1185">Reference proteome</keyword>
<dbReference type="EMBL" id="JBJQND010000011">
    <property type="protein sequence ID" value="KAL3862048.1"/>
    <property type="molecule type" value="Genomic_DNA"/>
</dbReference>
<organism evidence="1 3">
    <name type="scientific">Sinanodonta woodiana</name>
    <name type="common">Chinese pond mussel</name>
    <name type="synonym">Anodonta woodiana</name>
    <dbReference type="NCBI Taxonomy" id="1069815"/>
    <lineage>
        <taxon>Eukaryota</taxon>
        <taxon>Metazoa</taxon>
        <taxon>Spiralia</taxon>
        <taxon>Lophotrochozoa</taxon>
        <taxon>Mollusca</taxon>
        <taxon>Bivalvia</taxon>
        <taxon>Autobranchia</taxon>
        <taxon>Heteroconchia</taxon>
        <taxon>Palaeoheterodonta</taxon>
        <taxon>Unionida</taxon>
        <taxon>Unionoidea</taxon>
        <taxon>Unionidae</taxon>
        <taxon>Unioninae</taxon>
        <taxon>Sinanodonta</taxon>
    </lineage>
</organism>
<sequence length="120" mass="13502">MRRDQHLGKATKNCSIEHDQTLCMIQVVKSRGEVSSFIRDCTDGVTFGFEEIKRLHNLLPTNQTTCATYGTSGLVVCMSVCKNDYCNGPQLANNGVDVCLRHYVFLIIFMVCAIVKYNKM</sequence>
<dbReference type="EMBL" id="JBJQND010000011">
    <property type="protein sequence ID" value="KAL3861719.1"/>
    <property type="molecule type" value="Genomic_DNA"/>
</dbReference>
<proteinExistence type="predicted"/>